<evidence type="ECO:0000256" key="1">
    <source>
        <dbReference type="ARBA" id="ARBA00023015"/>
    </source>
</evidence>
<dbReference type="Gene3D" id="1.10.10.10">
    <property type="entry name" value="Winged helix-like DNA-binding domain superfamily/Winged helix DNA-binding domain"/>
    <property type="match status" value="1"/>
</dbReference>
<dbReference type="Proteomes" id="UP000317010">
    <property type="component" value="Unassembled WGS sequence"/>
</dbReference>
<dbReference type="Pfam" id="PF01047">
    <property type="entry name" value="MarR"/>
    <property type="match status" value="1"/>
</dbReference>
<keyword evidence="1" id="KW-0805">Transcription regulation</keyword>
<dbReference type="InterPro" id="IPR036390">
    <property type="entry name" value="WH_DNA-bd_sf"/>
</dbReference>
<gene>
    <name evidence="5" type="ORF">JN11_03890</name>
</gene>
<dbReference type="GO" id="GO:0003677">
    <property type="term" value="F:DNA binding"/>
    <property type="evidence" value="ECO:0007669"/>
    <property type="project" value="UniProtKB-KW"/>
</dbReference>
<dbReference type="SMART" id="SM00347">
    <property type="entry name" value="HTH_MARR"/>
    <property type="match status" value="1"/>
</dbReference>
<dbReference type="GO" id="GO:0003700">
    <property type="term" value="F:DNA-binding transcription factor activity"/>
    <property type="evidence" value="ECO:0007669"/>
    <property type="project" value="InterPro"/>
</dbReference>
<dbReference type="EMBL" id="VLLI01000012">
    <property type="protein sequence ID" value="TWI96778.1"/>
    <property type="molecule type" value="Genomic_DNA"/>
</dbReference>
<dbReference type="PANTHER" id="PTHR42756">
    <property type="entry name" value="TRANSCRIPTIONAL REGULATOR, MARR"/>
    <property type="match status" value="1"/>
</dbReference>
<sequence>MEPKIKPKSKEELALEFGRSMTEMKSFIRQYIQVKIKEHNINITFEMLEVMACLWKKDGINQQEIADITLRDKSSMTYLIDNLVKRQMVKRVEDEVDRRNKLIFLTDEGNKLRATLMPWVAEVYQMATVDVDMRALEDGVMMVNKMLNNLKM</sequence>
<dbReference type="InterPro" id="IPR000835">
    <property type="entry name" value="HTH_MarR-typ"/>
</dbReference>
<dbReference type="PRINTS" id="PR00598">
    <property type="entry name" value="HTHMARR"/>
</dbReference>
<keyword evidence="3" id="KW-0804">Transcription</keyword>
<keyword evidence="6" id="KW-1185">Reference proteome</keyword>
<evidence type="ECO:0000256" key="3">
    <source>
        <dbReference type="ARBA" id="ARBA00023163"/>
    </source>
</evidence>
<evidence type="ECO:0000256" key="2">
    <source>
        <dbReference type="ARBA" id="ARBA00023125"/>
    </source>
</evidence>
<dbReference type="AlphaFoldDB" id="A0A562TU54"/>
<protein>
    <submittedName>
        <fullName evidence="5">DNA-binding MarR family transcriptional regulator</fullName>
    </submittedName>
</protein>
<dbReference type="SUPFAM" id="SSF46785">
    <property type="entry name" value="Winged helix' DNA-binding domain"/>
    <property type="match status" value="1"/>
</dbReference>
<evidence type="ECO:0000313" key="6">
    <source>
        <dbReference type="Proteomes" id="UP000317010"/>
    </source>
</evidence>
<dbReference type="InterPro" id="IPR036388">
    <property type="entry name" value="WH-like_DNA-bd_sf"/>
</dbReference>
<name>A0A562TU54_9SPHI</name>
<dbReference type="RefSeq" id="WP_144915129.1">
    <property type="nucleotide sequence ID" value="NZ_VLLI01000012.1"/>
</dbReference>
<organism evidence="5 6">
    <name type="scientific">Mucilaginibacter frigoritolerans</name>
    <dbReference type="NCBI Taxonomy" id="652788"/>
    <lineage>
        <taxon>Bacteria</taxon>
        <taxon>Pseudomonadati</taxon>
        <taxon>Bacteroidota</taxon>
        <taxon>Sphingobacteriia</taxon>
        <taxon>Sphingobacteriales</taxon>
        <taxon>Sphingobacteriaceae</taxon>
        <taxon>Mucilaginibacter</taxon>
    </lineage>
</organism>
<comment type="caution">
    <text evidence="5">The sequence shown here is derived from an EMBL/GenBank/DDBJ whole genome shotgun (WGS) entry which is preliminary data.</text>
</comment>
<evidence type="ECO:0000259" key="4">
    <source>
        <dbReference type="PROSITE" id="PS50995"/>
    </source>
</evidence>
<dbReference type="PANTHER" id="PTHR42756:SF1">
    <property type="entry name" value="TRANSCRIPTIONAL REPRESSOR OF EMRAB OPERON"/>
    <property type="match status" value="1"/>
</dbReference>
<feature type="domain" description="HTH marR-type" evidence="4">
    <location>
        <begin position="10"/>
        <end position="148"/>
    </location>
</feature>
<reference evidence="5 6" key="1">
    <citation type="submission" date="2019-07" db="EMBL/GenBank/DDBJ databases">
        <title>Genomic Encyclopedia of Archaeal and Bacterial Type Strains, Phase II (KMG-II): from individual species to whole genera.</title>
        <authorList>
            <person name="Goeker M."/>
        </authorList>
    </citation>
    <scope>NUCLEOTIDE SEQUENCE [LARGE SCALE GENOMIC DNA]</scope>
    <source>
        <strain evidence="5 6">ATCC BAA-1854</strain>
    </source>
</reference>
<dbReference type="PROSITE" id="PS50995">
    <property type="entry name" value="HTH_MARR_2"/>
    <property type="match status" value="1"/>
</dbReference>
<dbReference type="OrthoDB" id="996843at2"/>
<accession>A0A562TU54</accession>
<keyword evidence="2 5" id="KW-0238">DNA-binding</keyword>
<evidence type="ECO:0000313" key="5">
    <source>
        <dbReference type="EMBL" id="TWI96778.1"/>
    </source>
</evidence>
<proteinExistence type="predicted"/>